<dbReference type="PROSITE" id="PS50994">
    <property type="entry name" value="INTEGRASE"/>
    <property type="match status" value="1"/>
</dbReference>
<evidence type="ECO:0000256" key="1">
    <source>
        <dbReference type="SAM" id="MobiDB-lite"/>
    </source>
</evidence>
<sequence length="895" mass="100006">MAMPLNDLLQKDVVVGREGSVGSLGKTEKQYANYQGEMLAVVWAAFNFTVKCRRVVSNANADVPSRFPRKTTQDETGARLDMEEIEEASAAPDRGERSKVVHQRDGGHADVTTAGQRRLEHGRRAEDGLQLEQSSGDGMALRQQASVGSKKSPAMSPVEACVRAGLEMLLRNGVKVNKYLYQDVSEHSKRVAKVRCAEMVRQYPAQLKEAALRLEALPDDMKLTARDMLIQQGALTGEQWVGYGRAGRSNLHDKAQFDSLMKSVDKQMGHGRDRRRVEPREVQSSDRFPHYRCNVVGKPMMALPTIIMATQASHAFRGNRAGTVVSKGDTGFIREVDLDEKVRAMGYSADILRRSSLSNVELQVVLGMAMDRRAMEVIYAVSEVVTTTLVARAQGGQPAGRTSSLIKPYMTQEEEWVEVKRRKPMQAGMAAWLSHSSKFAAEQSTAVEDCSWDGICQRLVNAGVKDRRDLGQKKPSPYTEAQRRRTWQLELWRPSQYDKRARTTFVKARGAKESRIEIPEWAPAGQASRARHAALPALSDTVRFTQLTANLMEQQSQRELHRDVHTDQACMNWLKSRGAIDPPETDRRRVLSINGTLLPLERSSRRGAVPHHGEREGSAGAQARGSAGPDERVPRTHRTLGLQAHGAPAMPETLVERHLGRRAESHATVRDLWQSEDRLREGRGAAVHTRHKVMHVQVELGPNETWQGDGCGRRRILVMTEHCTRFVITVPLPDKEANTIIAWAFRNHVMSVFGAPAQCLVDGGGEFEGGFEKLCESCRIDTFDRRVTSPDSPEVGQRLGAERVVCIIKFCLKKCALVHGLNFEWDQFLWAIVLNYNAAKQQSITGVAPFTMLFAQEPTVPPDLKGKPSCCPLPRFKKKSFKIWADFQISKFDQN</sequence>
<gene>
    <name evidence="3" type="ORF">CYMTET_38270</name>
</gene>
<name>A0AAE0F5V0_9CHLO</name>
<dbReference type="GO" id="GO:0015074">
    <property type="term" value="P:DNA integration"/>
    <property type="evidence" value="ECO:0007669"/>
    <property type="project" value="InterPro"/>
</dbReference>
<evidence type="ECO:0000313" key="3">
    <source>
        <dbReference type="EMBL" id="KAK3252427.1"/>
    </source>
</evidence>
<feature type="region of interest" description="Disordered" evidence="1">
    <location>
        <begin position="84"/>
        <end position="152"/>
    </location>
</feature>
<comment type="caution">
    <text evidence="3">The sequence shown here is derived from an EMBL/GenBank/DDBJ whole genome shotgun (WGS) entry which is preliminary data.</text>
</comment>
<organism evidence="3 4">
    <name type="scientific">Cymbomonas tetramitiformis</name>
    <dbReference type="NCBI Taxonomy" id="36881"/>
    <lineage>
        <taxon>Eukaryota</taxon>
        <taxon>Viridiplantae</taxon>
        <taxon>Chlorophyta</taxon>
        <taxon>Pyramimonadophyceae</taxon>
        <taxon>Pyramimonadales</taxon>
        <taxon>Pyramimonadaceae</taxon>
        <taxon>Cymbomonas</taxon>
    </lineage>
</organism>
<reference evidence="3 4" key="1">
    <citation type="journal article" date="2015" name="Genome Biol. Evol.">
        <title>Comparative Genomics of a Bacterivorous Green Alga Reveals Evolutionary Causalities and Consequences of Phago-Mixotrophic Mode of Nutrition.</title>
        <authorList>
            <person name="Burns J.A."/>
            <person name="Paasch A."/>
            <person name="Narechania A."/>
            <person name="Kim E."/>
        </authorList>
    </citation>
    <scope>NUCLEOTIDE SEQUENCE [LARGE SCALE GENOMIC DNA]</scope>
    <source>
        <strain evidence="3 4">PLY_AMNH</strain>
    </source>
</reference>
<dbReference type="InterPro" id="IPR001584">
    <property type="entry name" value="Integrase_cat-core"/>
</dbReference>
<feature type="domain" description="Integrase catalytic" evidence="2">
    <location>
        <begin position="698"/>
        <end position="857"/>
    </location>
</feature>
<dbReference type="Gene3D" id="3.30.420.10">
    <property type="entry name" value="Ribonuclease H-like superfamily/Ribonuclease H"/>
    <property type="match status" value="1"/>
</dbReference>
<evidence type="ECO:0000259" key="2">
    <source>
        <dbReference type="PROSITE" id="PS50994"/>
    </source>
</evidence>
<feature type="region of interest" description="Disordered" evidence="1">
    <location>
        <begin position="601"/>
        <end position="633"/>
    </location>
</feature>
<feature type="compositionally biased region" description="Basic and acidic residues" evidence="1">
    <location>
        <begin position="93"/>
        <end position="108"/>
    </location>
</feature>
<dbReference type="InterPro" id="IPR036397">
    <property type="entry name" value="RNaseH_sf"/>
</dbReference>
<dbReference type="Proteomes" id="UP001190700">
    <property type="component" value="Unassembled WGS sequence"/>
</dbReference>
<keyword evidence="4" id="KW-1185">Reference proteome</keyword>
<dbReference type="EMBL" id="LGRX02025413">
    <property type="protein sequence ID" value="KAK3252427.1"/>
    <property type="molecule type" value="Genomic_DNA"/>
</dbReference>
<feature type="compositionally biased region" description="Basic and acidic residues" evidence="1">
    <location>
        <begin position="117"/>
        <end position="127"/>
    </location>
</feature>
<dbReference type="InterPro" id="IPR012337">
    <property type="entry name" value="RNaseH-like_sf"/>
</dbReference>
<accession>A0AAE0F5V0</accession>
<dbReference type="GO" id="GO:0003676">
    <property type="term" value="F:nucleic acid binding"/>
    <property type="evidence" value="ECO:0007669"/>
    <property type="project" value="InterPro"/>
</dbReference>
<proteinExistence type="predicted"/>
<evidence type="ECO:0000313" key="4">
    <source>
        <dbReference type="Proteomes" id="UP001190700"/>
    </source>
</evidence>
<dbReference type="InterPro" id="IPR050951">
    <property type="entry name" value="Retrovirus_Pol_polyprotein"/>
</dbReference>
<dbReference type="PANTHER" id="PTHR37984:SF5">
    <property type="entry name" value="PROTEIN NYNRIN-LIKE"/>
    <property type="match status" value="1"/>
</dbReference>
<dbReference type="SUPFAM" id="SSF53098">
    <property type="entry name" value="Ribonuclease H-like"/>
    <property type="match status" value="1"/>
</dbReference>
<feature type="compositionally biased region" description="Low complexity" evidence="1">
    <location>
        <begin position="618"/>
        <end position="628"/>
    </location>
</feature>
<protein>
    <recommendedName>
        <fullName evidence="2">Integrase catalytic domain-containing protein</fullName>
    </recommendedName>
</protein>
<dbReference type="AlphaFoldDB" id="A0AAE0F5V0"/>
<dbReference type="PANTHER" id="PTHR37984">
    <property type="entry name" value="PROTEIN CBG26694"/>
    <property type="match status" value="1"/>
</dbReference>